<keyword evidence="4" id="KW-0808">Transferase</keyword>
<dbReference type="CDD" id="cd00616">
    <property type="entry name" value="AHBA_syn"/>
    <property type="match status" value="1"/>
</dbReference>
<evidence type="ECO:0000256" key="3">
    <source>
        <dbReference type="RuleBase" id="RU004508"/>
    </source>
</evidence>
<name>A0A1J1JI96_PLAAG</name>
<dbReference type="AlphaFoldDB" id="A0A1J1JI96"/>
<dbReference type="Gene3D" id="3.90.1150.10">
    <property type="entry name" value="Aspartate Aminotransferase, domain 1"/>
    <property type="match status" value="1"/>
</dbReference>
<comment type="similarity">
    <text evidence="3">Belongs to the DegT/DnrJ/EryC1 family.</text>
</comment>
<organism evidence="4">
    <name type="scientific">Planktothrix agardhii</name>
    <name type="common">Oscillatoria agardhii</name>
    <dbReference type="NCBI Taxonomy" id="1160"/>
    <lineage>
        <taxon>Bacteria</taxon>
        <taxon>Bacillati</taxon>
        <taxon>Cyanobacteriota</taxon>
        <taxon>Cyanophyceae</taxon>
        <taxon>Oscillatoriophycideae</taxon>
        <taxon>Oscillatoriales</taxon>
        <taxon>Microcoleaceae</taxon>
        <taxon>Planktothrix</taxon>
    </lineage>
</organism>
<dbReference type="SUPFAM" id="SSF53383">
    <property type="entry name" value="PLP-dependent transferases"/>
    <property type="match status" value="1"/>
</dbReference>
<evidence type="ECO:0000256" key="1">
    <source>
        <dbReference type="PIRSR" id="PIRSR000390-1"/>
    </source>
</evidence>
<sequence>MPSTSNKKNGFIEESRIPLVKEEKEGFISYQEAKSDELPSKFFVRMSWRPTRVVGKSMILTAGPSMSAKEAVYSYDAALNGWNSNWSKYLTAFEKKFADYVGVKYAMATSSCTGALQIALMALDIGPDDEVIVPDQTWVATANAVRYVGAIPVFADVELDTWNIDSNSIEKLVTGRTKAVIPVHMYGHPARMSGIVEVANKYGLKIVEDAAPAIGAEWLGKRCGSFGQFGAFSFQGAKLMVTGEGGMLVTNDDGLYEKALKIGDQGRNPSRTFWIDGHGVKFKMSNIQAAIGLGQLERVDELIEMKRRLFSWYRDGLEGCPYITLNQEVDGARSIYWMSSLRLDEAAPITRDELMKRLKERNIDTRPVFPAISQYPIWPRQQQPQPTALHIGNHAMNLPSGVCLNREEVDYICQCIREILTKD</sequence>
<evidence type="ECO:0000256" key="2">
    <source>
        <dbReference type="PIRSR" id="PIRSR000390-2"/>
    </source>
</evidence>
<dbReference type="InterPro" id="IPR015421">
    <property type="entry name" value="PyrdxlP-dep_Trfase_major"/>
</dbReference>
<accession>A0A1J1JI96</accession>
<dbReference type="Pfam" id="PF01041">
    <property type="entry name" value="DegT_DnrJ_EryC1"/>
    <property type="match status" value="1"/>
</dbReference>
<dbReference type="InterPro" id="IPR015422">
    <property type="entry name" value="PyrdxlP-dep_Trfase_small"/>
</dbReference>
<keyword evidence="2 3" id="KW-0663">Pyridoxal phosphate</keyword>
<evidence type="ECO:0000313" key="4">
    <source>
        <dbReference type="EMBL" id="CUM61091.1"/>
    </source>
</evidence>
<gene>
    <name evidence="4" type="ORF">PLAM_3125</name>
</gene>
<feature type="modified residue" description="N6-(pyridoxal phosphate)lysine" evidence="2">
    <location>
        <position position="238"/>
    </location>
</feature>
<dbReference type="GO" id="GO:0000271">
    <property type="term" value="P:polysaccharide biosynthetic process"/>
    <property type="evidence" value="ECO:0007669"/>
    <property type="project" value="TreeGrafter"/>
</dbReference>
<dbReference type="EMBL" id="LO018304">
    <property type="protein sequence ID" value="CUM61091.1"/>
    <property type="molecule type" value="Genomic_DNA"/>
</dbReference>
<protein>
    <submittedName>
        <fullName evidence="4">Aminotransferase, DegT/DnrJ/EryC1/StrS family</fullName>
    </submittedName>
</protein>
<proteinExistence type="inferred from homology"/>
<feature type="active site" description="Proton acceptor" evidence="1">
    <location>
        <position position="238"/>
    </location>
</feature>
<dbReference type="GO" id="GO:0008483">
    <property type="term" value="F:transaminase activity"/>
    <property type="evidence" value="ECO:0007669"/>
    <property type="project" value="UniProtKB-KW"/>
</dbReference>
<dbReference type="InterPro" id="IPR015424">
    <property type="entry name" value="PyrdxlP-dep_Trfase"/>
</dbReference>
<dbReference type="PANTHER" id="PTHR30244">
    <property type="entry name" value="TRANSAMINASE"/>
    <property type="match status" value="1"/>
</dbReference>
<dbReference type="InterPro" id="IPR000653">
    <property type="entry name" value="DegT/StrS_aminotransferase"/>
</dbReference>
<dbReference type="PANTHER" id="PTHR30244:SF34">
    <property type="entry name" value="DTDP-4-AMINO-4,6-DIDEOXYGALACTOSE TRANSAMINASE"/>
    <property type="match status" value="1"/>
</dbReference>
<dbReference type="PIRSF" id="PIRSF000390">
    <property type="entry name" value="PLP_StrS"/>
    <property type="match status" value="1"/>
</dbReference>
<dbReference type="Gene3D" id="3.40.640.10">
    <property type="entry name" value="Type I PLP-dependent aspartate aminotransferase-like (Major domain)"/>
    <property type="match status" value="1"/>
</dbReference>
<keyword evidence="4" id="KW-0032">Aminotransferase</keyword>
<reference evidence="4" key="1">
    <citation type="submission" date="2015-09" db="EMBL/GenBank/DDBJ databases">
        <authorList>
            <person name="Jackson K.R."/>
            <person name="Lunt B.L."/>
            <person name="Fisher J.N.B."/>
            <person name="Gardner A.V."/>
            <person name="Bailey M.E."/>
            <person name="Deus L.M."/>
            <person name="Earl A.S."/>
            <person name="Gibby P.D."/>
            <person name="Hartmann K.A."/>
            <person name="Liu J.E."/>
            <person name="Manci A.M."/>
            <person name="Nielsen D.A."/>
            <person name="Solomon M.B."/>
            <person name="Breakwell D.P."/>
            <person name="Burnett S.H."/>
            <person name="Grose J.H."/>
        </authorList>
    </citation>
    <scope>NUCLEOTIDE SEQUENCE</scope>
    <source>
        <strain evidence="4">7805</strain>
    </source>
</reference>
<dbReference type="GO" id="GO:0030170">
    <property type="term" value="F:pyridoxal phosphate binding"/>
    <property type="evidence" value="ECO:0007669"/>
    <property type="project" value="TreeGrafter"/>
</dbReference>